<dbReference type="NCBIfam" id="TIGR00308">
    <property type="entry name" value="TRM1"/>
    <property type="match status" value="1"/>
</dbReference>
<comment type="similarity">
    <text evidence="9">Belongs to the class I-like SAM-binding methyltransferase superfamily. Trm1 family.</text>
</comment>
<keyword evidence="2 9" id="KW-0489">Methyltransferase</keyword>
<dbReference type="EMBL" id="JAFCIX010000042">
    <property type="protein sequence ID" value="KAH6600256.1"/>
    <property type="molecule type" value="Genomic_DNA"/>
</dbReference>
<keyword evidence="5 9" id="KW-0819">tRNA processing</keyword>
<dbReference type="InterPro" id="IPR002905">
    <property type="entry name" value="Trm1"/>
</dbReference>
<dbReference type="PANTHER" id="PTHR10631:SF3">
    <property type="entry name" value="TRNA (GUANINE(26)-N(2))-DIMETHYLTRANSFERASE"/>
    <property type="match status" value="1"/>
</dbReference>
<evidence type="ECO:0000313" key="12">
    <source>
        <dbReference type="Proteomes" id="UP001648503"/>
    </source>
</evidence>
<sequence>MDLPMTNISNSTVIGDNIDTTSIVEGETSQHNKPERSAKKEKTKRIRAETDEIPTWLRLNSDGTKSVLEGSAEVIFKEEVFYNPIQSIAAISTWRDMYFLECNTKMKRRAASRQGLKPEVSSNPEIKQDVENSNCAEECTENSIDATKETTDEPKSAVKDKLLERENNKKKALQKGASAVSFERIDLNHADYAGQRFRILEALSATGLRSVRYAKEISHVDEIIANDLLGTAVESIKRNVVHNGVEGIVKPHQGDACQVMYRTVGTDERYDVVDLDPYGSAAPFLDGAVQSVADGGLLCITCTDMAVLAGSQPESCWAKYGGINIPGTQYTHEMALRILLHSIQSTAAKYRRSIEPLLSCSIDFYVRVFVRVRDSAALTKEAARSFTLQPLGKVTRKDKSVRYAPSTGPSMDKFCPHCGTVSHMAGPFYSHPIHDSEFLARMLDHVARASPSQYGTHTRMAGMLTVQSEELPIPFYYTLQTLASAVHCQCPALVNFMSAIIHAGFEVSQSHAARAAIKTTAPANIIWDIMRCWCKQHPPSEKNMSPNSPARKLLATESKIVANFEKHPKATPDSYKYNLVRHQENPTANWGPKARPKTAKFEKEPVKEVTMSDPM</sequence>
<dbReference type="Proteomes" id="UP001648503">
    <property type="component" value="Unassembled WGS sequence"/>
</dbReference>
<keyword evidence="12" id="KW-1185">Reference proteome</keyword>
<feature type="compositionally biased region" description="Polar residues" evidence="10">
    <location>
        <begin position="120"/>
        <end position="134"/>
    </location>
</feature>
<evidence type="ECO:0000256" key="9">
    <source>
        <dbReference type="PROSITE-ProRule" id="PRU00958"/>
    </source>
</evidence>
<dbReference type="PROSITE" id="PS51626">
    <property type="entry name" value="SAM_MT_TRM1"/>
    <property type="match status" value="1"/>
</dbReference>
<dbReference type="InterPro" id="IPR042296">
    <property type="entry name" value="tRNA_met_Trm1_C"/>
</dbReference>
<keyword evidence="1 9" id="KW-0820">tRNA-binding</keyword>
<dbReference type="Gene3D" id="3.30.56.70">
    <property type="entry name" value="N2,N2-dimethylguanosine tRNA methyltransferase, C-terminal domain"/>
    <property type="match status" value="1"/>
</dbReference>
<accession>A0ABQ8FLC3</accession>
<feature type="compositionally biased region" description="Basic and acidic residues" evidence="10">
    <location>
        <begin position="28"/>
        <end position="44"/>
    </location>
</feature>
<feature type="region of interest" description="Disordered" evidence="10">
    <location>
        <begin position="113"/>
        <end position="134"/>
    </location>
</feature>
<evidence type="ECO:0000256" key="1">
    <source>
        <dbReference type="ARBA" id="ARBA00022555"/>
    </source>
</evidence>
<evidence type="ECO:0000256" key="5">
    <source>
        <dbReference type="ARBA" id="ARBA00022694"/>
    </source>
</evidence>
<name>A0ABQ8FLC3_9FUNG</name>
<protein>
    <recommendedName>
        <fullName evidence="7 9">tRNA (guanine(26)-N(2))-dimethyltransferase</fullName>
        <ecNumber evidence="7 9">2.1.1.216</ecNumber>
    </recommendedName>
</protein>
<reference evidence="11 12" key="1">
    <citation type="submission" date="2021-02" db="EMBL/GenBank/DDBJ databases">
        <title>Variation within the Batrachochytrium salamandrivorans European outbreak.</title>
        <authorList>
            <person name="Kelly M."/>
            <person name="Pasmans F."/>
            <person name="Shea T.P."/>
            <person name="Munoz J.F."/>
            <person name="Carranza S."/>
            <person name="Cuomo C.A."/>
            <person name="Martel A."/>
        </authorList>
    </citation>
    <scope>NUCLEOTIDE SEQUENCE [LARGE SCALE GENOMIC DNA]</scope>
    <source>
        <strain evidence="11 12">AMFP18/2</strain>
    </source>
</reference>
<gene>
    <name evidence="11" type="ORF">BASA50_002431</name>
</gene>
<feature type="region of interest" description="Disordered" evidence="10">
    <location>
        <begin position="585"/>
        <end position="615"/>
    </location>
</feature>
<dbReference type="PANTHER" id="PTHR10631">
    <property type="entry name" value="N 2 ,N 2 -DIMETHYLGUANOSINE TRNA METHYLTRANSFERASE"/>
    <property type="match status" value="1"/>
</dbReference>
<evidence type="ECO:0000256" key="2">
    <source>
        <dbReference type="ARBA" id="ARBA00022603"/>
    </source>
</evidence>
<evidence type="ECO:0000256" key="3">
    <source>
        <dbReference type="ARBA" id="ARBA00022679"/>
    </source>
</evidence>
<comment type="catalytic activity">
    <reaction evidence="8 9">
        <text>guanosine(26) in tRNA + 2 S-adenosyl-L-methionine = N(2)-dimethylguanosine(26) in tRNA + 2 S-adenosyl-L-homocysteine + 2 H(+)</text>
        <dbReference type="Rhea" id="RHEA:43140"/>
        <dbReference type="Rhea" id="RHEA-COMP:10359"/>
        <dbReference type="Rhea" id="RHEA-COMP:10360"/>
        <dbReference type="ChEBI" id="CHEBI:15378"/>
        <dbReference type="ChEBI" id="CHEBI:57856"/>
        <dbReference type="ChEBI" id="CHEBI:59789"/>
        <dbReference type="ChEBI" id="CHEBI:74269"/>
        <dbReference type="ChEBI" id="CHEBI:74513"/>
        <dbReference type="EC" id="2.1.1.216"/>
    </reaction>
</comment>
<proteinExistence type="inferred from homology"/>
<evidence type="ECO:0000313" key="11">
    <source>
        <dbReference type="EMBL" id="KAH6600256.1"/>
    </source>
</evidence>
<dbReference type="EC" id="2.1.1.216" evidence="7 9"/>
<evidence type="ECO:0000256" key="7">
    <source>
        <dbReference type="ARBA" id="ARBA00039099"/>
    </source>
</evidence>
<dbReference type="SUPFAM" id="SSF53335">
    <property type="entry name" value="S-adenosyl-L-methionine-dependent methyltransferases"/>
    <property type="match status" value="1"/>
</dbReference>
<feature type="region of interest" description="Disordered" evidence="10">
    <location>
        <begin position="19"/>
        <end position="44"/>
    </location>
</feature>
<evidence type="ECO:0000256" key="10">
    <source>
        <dbReference type="SAM" id="MobiDB-lite"/>
    </source>
</evidence>
<evidence type="ECO:0000256" key="8">
    <source>
        <dbReference type="ARBA" id="ARBA00051897"/>
    </source>
</evidence>
<comment type="caution">
    <text evidence="11">The sequence shown here is derived from an EMBL/GenBank/DDBJ whole genome shotgun (WGS) entry which is preliminary data.</text>
</comment>
<evidence type="ECO:0000256" key="4">
    <source>
        <dbReference type="ARBA" id="ARBA00022691"/>
    </source>
</evidence>
<keyword evidence="4 9" id="KW-0949">S-adenosyl-L-methionine</keyword>
<dbReference type="Pfam" id="PF02005">
    <property type="entry name" value="TRM"/>
    <property type="match status" value="1"/>
</dbReference>
<organism evidence="11 12">
    <name type="scientific">Batrachochytrium salamandrivorans</name>
    <dbReference type="NCBI Taxonomy" id="1357716"/>
    <lineage>
        <taxon>Eukaryota</taxon>
        <taxon>Fungi</taxon>
        <taxon>Fungi incertae sedis</taxon>
        <taxon>Chytridiomycota</taxon>
        <taxon>Chytridiomycota incertae sedis</taxon>
        <taxon>Chytridiomycetes</taxon>
        <taxon>Rhizophydiales</taxon>
        <taxon>Rhizophydiales incertae sedis</taxon>
        <taxon>Batrachochytrium</taxon>
    </lineage>
</organism>
<keyword evidence="6 9" id="KW-0694">RNA-binding</keyword>
<dbReference type="Gene3D" id="3.40.50.150">
    <property type="entry name" value="Vaccinia Virus protein VP39"/>
    <property type="match status" value="1"/>
</dbReference>
<evidence type="ECO:0000256" key="6">
    <source>
        <dbReference type="ARBA" id="ARBA00022884"/>
    </source>
</evidence>
<keyword evidence="3 9" id="KW-0808">Transferase</keyword>
<dbReference type="InterPro" id="IPR029063">
    <property type="entry name" value="SAM-dependent_MTases_sf"/>
</dbReference>